<feature type="domain" description="Teneurin NHL" evidence="2">
    <location>
        <begin position="315"/>
        <end position="369"/>
    </location>
</feature>
<feature type="non-terminal residue" evidence="3">
    <location>
        <position position="1"/>
    </location>
</feature>
<dbReference type="Gene3D" id="2.120.10.30">
    <property type="entry name" value="TolB, C-terminal domain"/>
    <property type="match status" value="2"/>
</dbReference>
<organism evidence="3">
    <name type="scientific">marine metagenome</name>
    <dbReference type="NCBI Taxonomy" id="408172"/>
    <lineage>
        <taxon>unclassified sequences</taxon>
        <taxon>metagenomes</taxon>
        <taxon>ecological metagenomes</taxon>
    </lineage>
</organism>
<proteinExistence type="predicted"/>
<reference evidence="3" key="1">
    <citation type="submission" date="2018-05" db="EMBL/GenBank/DDBJ databases">
        <authorList>
            <person name="Lanie J.A."/>
            <person name="Ng W.-L."/>
            <person name="Kazmierczak K.M."/>
            <person name="Andrzejewski T.M."/>
            <person name="Davidsen T.M."/>
            <person name="Wayne K.J."/>
            <person name="Tettelin H."/>
            <person name="Glass J.I."/>
            <person name="Rusch D."/>
            <person name="Podicherti R."/>
            <person name="Tsui H.-C.T."/>
            <person name="Winkler M.E."/>
        </authorList>
    </citation>
    <scope>NUCLEOTIDE SEQUENCE</scope>
</reference>
<name>A0A382NDI5_9ZZZZ</name>
<accession>A0A382NDI5</accession>
<dbReference type="SUPFAM" id="SSF63825">
    <property type="entry name" value="YWTD domain"/>
    <property type="match status" value="1"/>
</dbReference>
<sequence length="369" mass="38924">NLSSIIVKLYNWAPSGQTPTDFNLYMALYSTDGDASTANPNSKFSGTPLAISDTVKISKDIGTTGTEFTFEFKDKESSGNPTLNANTKYYFWLKEPSGNPSTIGGQAIYFSCDDQTDGGAGNNFGTLYHKINMKQISRTITTVVGTDLFNGDGIAASEARLDFPRNMWMDKNDNLYFAEQNANRIRKIDSNGIITTVAGTGIAGFSGDDGAATSAQINGPRGVTGDNAGNLYISDRANQRVRKVDANGIITTIAGTGTSGYSGDGGAGTSAKLYGPYGVTIYGGDLYFSEFNNNVIRKLDVDGDGTISTVAGTGGDNGFSGDDGAATSAQLYSPTGVAFDSQGNMYIADLYNYRIRKVDTNGNITTVAG</sequence>
<dbReference type="AlphaFoldDB" id="A0A382NDI5"/>
<dbReference type="InterPro" id="IPR001258">
    <property type="entry name" value="NHL_repeat"/>
</dbReference>
<protein>
    <recommendedName>
        <fullName evidence="2">Teneurin NHL domain-containing protein</fullName>
    </recommendedName>
</protein>
<dbReference type="InterPro" id="IPR011042">
    <property type="entry name" value="6-blade_b-propeller_TolB-like"/>
</dbReference>
<dbReference type="InterPro" id="IPR056822">
    <property type="entry name" value="TEN_NHL"/>
</dbReference>
<keyword evidence="1" id="KW-0677">Repeat</keyword>
<dbReference type="Pfam" id="PF25021">
    <property type="entry name" value="TEN_NHL"/>
    <property type="match status" value="3"/>
</dbReference>
<evidence type="ECO:0000313" key="3">
    <source>
        <dbReference type="EMBL" id="SVC59263.1"/>
    </source>
</evidence>
<gene>
    <name evidence="3" type="ORF">METZ01_LOCUS312117</name>
</gene>
<dbReference type="PROSITE" id="PS51125">
    <property type="entry name" value="NHL"/>
    <property type="match status" value="2"/>
</dbReference>
<dbReference type="PANTHER" id="PTHR46388:SF2">
    <property type="entry name" value="NHL REPEAT-CONTAINING PROTEIN 2"/>
    <property type="match status" value="1"/>
</dbReference>
<dbReference type="EMBL" id="UINC01099754">
    <property type="protein sequence ID" value="SVC59263.1"/>
    <property type="molecule type" value="Genomic_DNA"/>
</dbReference>
<feature type="domain" description="Teneurin NHL" evidence="2">
    <location>
        <begin position="206"/>
        <end position="256"/>
    </location>
</feature>
<evidence type="ECO:0000256" key="1">
    <source>
        <dbReference type="ARBA" id="ARBA00022737"/>
    </source>
</evidence>
<dbReference type="PANTHER" id="PTHR46388">
    <property type="entry name" value="NHL REPEAT-CONTAINING PROTEIN 2"/>
    <property type="match status" value="1"/>
</dbReference>
<evidence type="ECO:0000259" key="2">
    <source>
        <dbReference type="Pfam" id="PF25021"/>
    </source>
</evidence>
<feature type="non-terminal residue" evidence="3">
    <location>
        <position position="369"/>
    </location>
</feature>
<feature type="domain" description="Teneurin NHL" evidence="2">
    <location>
        <begin position="151"/>
        <end position="200"/>
    </location>
</feature>